<evidence type="ECO:0000313" key="1">
    <source>
        <dbReference type="EMBL" id="KSU50834.1"/>
    </source>
</evidence>
<protein>
    <submittedName>
        <fullName evidence="1">Uncharacterized protein</fullName>
    </submittedName>
</protein>
<dbReference type="AlphaFoldDB" id="A0A0V8GKM5"/>
<evidence type="ECO:0000313" key="2">
    <source>
        <dbReference type="Proteomes" id="UP000053797"/>
    </source>
</evidence>
<name>A0A0V8GKM5_9BACL</name>
<comment type="caution">
    <text evidence="1">The sequence shown here is derived from an EMBL/GenBank/DDBJ whole genome shotgun (WGS) entry which is preliminary data.</text>
</comment>
<sequence length="129" mass="15163">MQTIQFMQEGHERRFDLLWRRLKPKQREDAAMVSMLYLATGQPQVLERFSDYFFPDSGEFFDREFLAEPYPSLALEAIIHLIVQLYNGRTTITIIELIERLDEQQMSLVLEAIKLRAYGCQMLQKGAKS</sequence>
<dbReference type="EMBL" id="LNQL01000001">
    <property type="protein sequence ID" value="KSU50834.1"/>
    <property type="molecule type" value="Genomic_DNA"/>
</dbReference>
<accession>A0A0V8GKM5</accession>
<reference evidence="1 2" key="1">
    <citation type="journal article" date="2015" name="Int. J. Syst. Evol. Microbiol.">
        <title>Exiguobacterium enclense sp. nov., isolated from sediment.</title>
        <authorList>
            <person name="Dastager S.G."/>
            <person name="Mawlankar R."/>
            <person name="Sonalkar V.V."/>
            <person name="Thorat M.N."/>
            <person name="Mual P."/>
            <person name="Verma A."/>
            <person name="Krishnamurthi S."/>
            <person name="Tang S.K."/>
            <person name="Li W.J."/>
        </authorList>
    </citation>
    <scope>NUCLEOTIDE SEQUENCE [LARGE SCALE GENOMIC DNA]</scope>
    <source>
        <strain evidence="1 2">NIO-1109</strain>
    </source>
</reference>
<dbReference type="RefSeq" id="WP_058264875.1">
    <property type="nucleotide sequence ID" value="NZ_FMYN01000001.1"/>
</dbReference>
<proteinExistence type="predicted"/>
<organism evidence="1 2">
    <name type="scientific">Exiguobacterium indicum</name>
    <dbReference type="NCBI Taxonomy" id="296995"/>
    <lineage>
        <taxon>Bacteria</taxon>
        <taxon>Bacillati</taxon>
        <taxon>Bacillota</taxon>
        <taxon>Bacilli</taxon>
        <taxon>Bacillales</taxon>
        <taxon>Bacillales Family XII. Incertae Sedis</taxon>
        <taxon>Exiguobacterium</taxon>
    </lineage>
</organism>
<gene>
    <name evidence="1" type="ORF">AS033_05500</name>
</gene>
<dbReference type="Proteomes" id="UP000053797">
    <property type="component" value="Unassembled WGS sequence"/>
</dbReference>
<dbReference type="OrthoDB" id="2353036at2"/>